<feature type="region of interest" description="Disordered" evidence="1">
    <location>
        <begin position="291"/>
        <end position="330"/>
    </location>
</feature>
<evidence type="ECO:0000313" key="3">
    <source>
        <dbReference type="EMBL" id="RFU81443.1"/>
    </source>
</evidence>
<feature type="region of interest" description="Disordered" evidence="1">
    <location>
        <begin position="784"/>
        <end position="806"/>
    </location>
</feature>
<comment type="caution">
    <text evidence="3">The sequence shown here is derived from an EMBL/GenBank/DDBJ whole genome shotgun (WGS) entry which is preliminary data.</text>
</comment>
<feature type="compositionally biased region" description="Low complexity" evidence="1">
    <location>
        <begin position="833"/>
        <end position="854"/>
    </location>
</feature>
<feature type="region of interest" description="Disordered" evidence="1">
    <location>
        <begin position="140"/>
        <end position="162"/>
    </location>
</feature>
<organism evidence="3 4">
    <name type="scientific">Trichoderma arundinaceum</name>
    <dbReference type="NCBI Taxonomy" id="490622"/>
    <lineage>
        <taxon>Eukaryota</taxon>
        <taxon>Fungi</taxon>
        <taxon>Dikarya</taxon>
        <taxon>Ascomycota</taxon>
        <taxon>Pezizomycotina</taxon>
        <taxon>Sordariomycetes</taxon>
        <taxon>Hypocreomycetidae</taxon>
        <taxon>Hypocreales</taxon>
        <taxon>Hypocreaceae</taxon>
        <taxon>Trichoderma</taxon>
    </lineage>
</organism>
<feature type="compositionally biased region" description="Polar residues" evidence="1">
    <location>
        <begin position="947"/>
        <end position="956"/>
    </location>
</feature>
<feature type="compositionally biased region" description="Polar residues" evidence="1">
    <location>
        <begin position="968"/>
        <end position="996"/>
    </location>
</feature>
<dbReference type="EMBL" id="PXOA01000048">
    <property type="protein sequence ID" value="RFU81443.1"/>
    <property type="molecule type" value="Genomic_DNA"/>
</dbReference>
<feature type="compositionally biased region" description="Polar residues" evidence="1">
    <location>
        <begin position="321"/>
        <end position="330"/>
    </location>
</feature>
<sequence length="1581" mass="171811">MSFHYGKHAEPLRGSRISSLTSQSAIPRHPSYNSSRSYEGDDWEDWEDDDVVTLIDVDETPSADHPDHKKLLFSNTFSDMNASSSAVNTRSPSPLESDDASISSCDEVSPIDTEPQPGLLAPPPTPAFILTKAAGRPSVKLSMRRSAAKINRPVSRKPPKQRNAKLGIRLITDMTKLRRQNHIALQAKSPARRAPKFVDAAALRALEGSPNPQSVGNWNWLRKGNGGDRVAASPSPLQDARSPDEQLSPEDRPIVIGITLPSDEVSSRGIDPLTATVNNIDTPSGMKNPYPFTFQTTNDRSDLPPSSSQLKSVWSPDTPDTAGSFSTIRPPSSVYSQASMPGFMGLGLRDNEVPPVPALPANYKMTMPAHQRLIGMEQRKNTEEEDDSGTPCTLFEEDGVTPLKSPAGKLSARTPESVRGWWDHHLVTPFLEKTMSFASRRTHVESPLDERWHQTGRSGDNRGEQSSALTPRQGMGRQSWKTIMSKTDTKVISPSVDGLKESTNIEGGRAILGLSMLERERSPSVSPSEDGMPRDVKGKGLDNPRHRISEIENAGILITLETDEEIKSADKSRAVNESSTLTLESGIFQESSSRSHDVTYLKTSEFKETHKYDFTSIEVNEHRTLSIESQSKREQKRDLTPPPRPQRQETHQAPIIRVPTPRQTPPPRENVIREGSDRPIVVHIEINTGEQKQRFVVDRVGMNSTPTIRIPTPRRTPSPHGDVLRTEVAPDPTRGALGHNDSGSRERVQGLGITNLRAATPPPPLSSPKEQAGAAIKYQAVFPPDHHSNTQLSHREAPPVVTSTSAAPASAPAARVVAPVAARAASPVTATTTASITSAAAAASPTTSASTTREAVMREATTREETAREAAARATTTRTTTTASRAVGQEKNGAAIVLAGAGTLSAQDSHRIEPAERSTQDVHNTTRDASVLSRLGGVSLASRSVEEASNNASRSAGLQRVTYEREAQASTAAHEQPGSEQQSRFSVSPTSSNSPATERGSRAPRHVRAASNFVTSVLSRQRSPVDQRRGAEDRAIQPVDIVLEERRVPEALPTGPERAYLTINETRSGSGNWSRVGSPVLEHGYTEPLPDRPAGASLSQTHADRLSGKDHKVERQRRRHEKEEMVARRAGGFWRGRGCVPKKGCFGRPGPEGRKKRRICLCVIGILLLLLIILAVVLAVVLTRRHGSGKQGQSPSEDQPPSTSPSTPSPTPEPIWVNLTDYPAMPTGVLTFVGPNNTVAKSDCTAPSTLWSCSLPKDAQASVSPYKPNQPTLIFQIQWDNSTAKSWNVPNGTPPTPISQRDVSKSNSSIDGFNPDPSPPTFQEMWFLGETTDNIQSNQKAGEPTPFFISILKSINDTVSLPSLSRRAAATSDINITDIIFPPNLEADGTPAPAVMLPNPVQQPLRLFDRGLPTEHYGFYTYFQRTIFLKSVTAANDKKQGNVPADEDGGCSETEANHLVTWAETRMLVQIWTRKLNSTGSLLPEDDGEGTDNSAELIRPGTMPYPVTVSLDTHGGDPNHKVVWEWPMDDRQKLNTSAPELLANNMAAGGTWINHRGSGNAKFGGFDGGTGGCKCQWANWE</sequence>
<keyword evidence="2" id="KW-1133">Transmembrane helix</keyword>
<feature type="compositionally biased region" description="Polar residues" evidence="1">
    <location>
        <begin position="293"/>
        <end position="312"/>
    </location>
</feature>
<feature type="compositionally biased region" description="Basic and acidic residues" evidence="1">
    <location>
        <begin position="1023"/>
        <end position="1032"/>
    </location>
</feature>
<feature type="compositionally biased region" description="Basic and acidic residues" evidence="1">
    <location>
        <begin position="784"/>
        <end position="797"/>
    </location>
</feature>
<feature type="compositionally biased region" description="Low complexity" evidence="1">
    <location>
        <begin position="872"/>
        <end position="886"/>
    </location>
</feature>
<reference evidence="3 4" key="1">
    <citation type="journal article" date="2018" name="PLoS Pathog.">
        <title>Evolution of structural diversity of trichothecenes, a family of toxins produced by plant pathogenic and entomopathogenic fungi.</title>
        <authorList>
            <person name="Proctor R.H."/>
            <person name="McCormick S.P."/>
            <person name="Kim H.S."/>
            <person name="Cardoza R.E."/>
            <person name="Stanley A.M."/>
            <person name="Lindo L."/>
            <person name="Kelly A."/>
            <person name="Brown D.W."/>
            <person name="Lee T."/>
            <person name="Vaughan M.M."/>
            <person name="Alexander N.J."/>
            <person name="Busman M."/>
            <person name="Gutierrez S."/>
        </authorList>
    </citation>
    <scope>NUCLEOTIDE SEQUENCE [LARGE SCALE GENOMIC DNA]</scope>
    <source>
        <strain evidence="3 4">IBT 40837</strain>
    </source>
</reference>
<feature type="region of interest" description="Disordered" evidence="1">
    <location>
        <begin position="906"/>
        <end position="930"/>
    </location>
</feature>
<feature type="compositionally biased region" description="Polar residues" evidence="1">
    <location>
        <begin position="1298"/>
        <end position="1311"/>
    </location>
</feature>
<feature type="compositionally biased region" description="Basic and acidic residues" evidence="1">
    <location>
        <begin position="908"/>
        <end position="926"/>
    </location>
</feature>
<keyword evidence="2" id="KW-0472">Membrane</keyword>
<feature type="region of interest" description="Disordered" evidence="1">
    <location>
        <begin position="209"/>
        <end position="251"/>
    </location>
</feature>
<feature type="region of interest" description="Disordered" evidence="1">
    <location>
        <begin position="520"/>
        <end position="544"/>
    </location>
</feature>
<dbReference type="Proteomes" id="UP000266272">
    <property type="component" value="Unassembled WGS sequence"/>
</dbReference>
<feature type="compositionally biased region" description="Low complexity" evidence="1">
    <location>
        <begin position="704"/>
        <end position="719"/>
    </location>
</feature>
<feature type="compositionally biased region" description="Basic and acidic residues" evidence="1">
    <location>
        <begin position="531"/>
        <end position="544"/>
    </location>
</feature>
<feature type="region of interest" description="Disordered" evidence="1">
    <location>
        <begin position="442"/>
        <end position="479"/>
    </location>
</feature>
<feature type="region of interest" description="Disordered" evidence="1">
    <location>
        <begin position="833"/>
        <end position="888"/>
    </location>
</feature>
<evidence type="ECO:0000313" key="4">
    <source>
        <dbReference type="Proteomes" id="UP000266272"/>
    </source>
</evidence>
<keyword evidence="4" id="KW-1185">Reference proteome</keyword>
<feature type="region of interest" description="Disordered" evidence="1">
    <location>
        <begin position="1"/>
        <end position="43"/>
    </location>
</feature>
<feature type="transmembrane region" description="Helical" evidence="2">
    <location>
        <begin position="1163"/>
        <end position="1182"/>
    </location>
</feature>
<feature type="compositionally biased region" description="Basic and acidic residues" evidence="1">
    <location>
        <begin position="1102"/>
        <end position="1113"/>
    </location>
</feature>
<feature type="region of interest" description="Disordered" evidence="1">
    <location>
        <begin position="1090"/>
        <end position="1125"/>
    </location>
</feature>
<dbReference type="OrthoDB" id="10259622at2759"/>
<evidence type="ECO:0000256" key="2">
    <source>
        <dbReference type="SAM" id="Phobius"/>
    </source>
</evidence>
<evidence type="ECO:0008006" key="5">
    <source>
        <dbReference type="Google" id="ProtNLM"/>
    </source>
</evidence>
<dbReference type="STRING" id="490622.A0A395NZL9"/>
<name>A0A395NZL9_TRIAR</name>
<gene>
    <name evidence="3" type="ORF">TARUN_755</name>
</gene>
<evidence type="ECO:0000256" key="1">
    <source>
        <dbReference type="SAM" id="MobiDB-lite"/>
    </source>
</evidence>
<feature type="compositionally biased region" description="Basic and acidic residues" evidence="1">
    <location>
        <begin position="241"/>
        <end position="251"/>
    </location>
</feature>
<feature type="region of interest" description="Disordered" evidence="1">
    <location>
        <begin position="1186"/>
        <end position="1218"/>
    </location>
</feature>
<feature type="region of interest" description="Disordered" evidence="1">
    <location>
        <begin position="623"/>
        <end position="676"/>
    </location>
</feature>
<feature type="compositionally biased region" description="Basic and acidic residues" evidence="1">
    <location>
        <begin position="442"/>
        <end position="463"/>
    </location>
</feature>
<feature type="region of interest" description="Disordered" evidence="1">
    <location>
        <begin position="944"/>
        <end position="1032"/>
    </location>
</feature>
<feature type="compositionally biased region" description="Basic and acidic residues" evidence="1">
    <location>
        <begin position="623"/>
        <end position="639"/>
    </location>
</feature>
<feature type="compositionally biased region" description="Low complexity" evidence="1">
    <location>
        <begin position="1193"/>
        <end position="1206"/>
    </location>
</feature>
<feature type="region of interest" description="Disordered" evidence="1">
    <location>
        <begin position="1285"/>
        <end position="1316"/>
    </location>
</feature>
<proteinExistence type="predicted"/>
<feature type="compositionally biased region" description="Basic and acidic residues" evidence="1">
    <location>
        <begin position="855"/>
        <end position="871"/>
    </location>
</feature>
<accession>A0A395NZL9</accession>
<protein>
    <recommendedName>
        <fullName evidence="5">Glycoprotease family</fullName>
    </recommendedName>
</protein>
<feature type="region of interest" description="Disordered" evidence="1">
    <location>
        <begin position="82"/>
        <end position="103"/>
    </location>
</feature>
<feature type="compositionally biased region" description="Polar residues" evidence="1">
    <location>
        <begin position="1012"/>
        <end position="1022"/>
    </location>
</feature>
<keyword evidence="2" id="KW-0812">Transmembrane</keyword>
<feature type="region of interest" description="Disordered" evidence="1">
    <location>
        <begin position="704"/>
        <end position="746"/>
    </location>
</feature>
<feature type="compositionally biased region" description="Polar residues" evidence="1">
    <location>
        <begin position="16"/>
        <end position="37"/>
    </location>
</feature>